<keyword evidence="7" id="KW-0663">Pyridoxal phosphate</keyword>
<evidence type="ECO:0000256" key="2">
    <source>
        <dbReference type="ARBA" id="ARBA00004824"/>
    </source>
</evidence>
<comment type="catalytic activity">
    <reaction evidence="10">
        <text>L-leucine + 2-oxoglutarate = 4-methyl-2-oxopentanoate + L-glutamate</text>
        <dbReference type="Rhea" id="RHEA:18321"/>
        <dbReference type="ChEBI" id="CHEBI:16810"/>
        <dbReference type="ChEBI" id="CHEBI:17865"/>
        <dbReference type="ChEBI" id="CHEBI:29985"/>
        <dbReference type="ChEBI" id="CHEBI:57427"/>
        <dbReference type="EC" id="2.6.1.42"/>
    </reaction>
</comment>
<dbReference type="InterPro" id="IPR043131">
    <property type="entry name" value="BCAT-like_N"/>
</dbReference>
<protein>
    <recommendedName>
        <fullName evidence="6">branched-chain-amino-acid transaminase</fullName>
        <ecNumber evidence="6">2.6.1.42</ecNumber>
    </recommendedName>
</protein>
<dbReference type="OrthoDB" id="9805628at2"/>
<dbReference type="STRING" id="688867.SAMN05660236_4165"/>
<accession>A0A1T5M2X8</accession>
<evidence type="ECO:0000256" key="1">
    <source>
        <dbReference type="ARBA" id="ARBA00001933"/>
    </source>
</evidence>
<evidence type="ECO:0000256" key="4">
    <source>
        <dbReference type="ARBA" id="ARBA00005072"/>
    </source>
</evidence>
<evidence type="ECO:0000256" key="8">
    <source>
        <dbReference type="ARBA" id="ARBA00048212"/>
    </source>
</evidence>
<dbReference type="GO" id="GO:0004084">
    <property type="term" value="F:branched-chain-amino-acid transaminase activity"/>
    <property type="evidence" value="ECO:0007669"/>
    <property type="project" value="UniProtKB-EC"/>
</dbReference>
<comment type="pathway">
    <text evidence="3">Amino-acid biosynthesis; L-valine biosynthesis; L-valine from pyruvate: step 4/4.</text>
</comment>
<dbReference type="GO" id="GO:0046394">
    <property type="term" value="P:carboxylic acid biosynthetic process"/>
    <property type="evidence" value="ECO:0007669"/>
    <property type="project" value="UniProtKB-ARBA"/>
</dbReference>
<comment type="catalytic activity">
    <reaction evidence="9">
        <text>L-isoleucine + 2-oxoglutarate = (S)-3-methyl-2-oxopentanoate + L-glutamate</text>
        <dbReference type="Rhea" id="RHEA:24801"/>
        <dbReference type="ChEBI" id="CHEBI:16810"/>
        <dbReference type="ChEBI" id="CHEBI:29985"/>
        <dbReference type="ChEBI" id="CHEBI:35146"/>
        <dbReference type="ChEBI" id="CHEBI:58045"/>
        <dbReference type="EC" id="2.6.1.42"/>
    </reaction>
</comment>
<dbReference type="SUPFAM" id="SSF56752">
    <property type="entry name" value="D-aminoacid aminotransferase-like PLP-dependent enzymes"/>
    <property type="match status" value="1"/>
</dbReference>
<evidence type="ECO:0000313" key="11">
    <source>
        <dbReference type="EMBL" id="SKC82374.1"/>
    </source>
</evidence>
<evidence type="ECO:0000256" key="9">
    <source>
        <dbReference type="ARBA" id="ARBA00048798"/>
    </source>
</evidence>
<dbReference type="Pfam" id="PF01063">
    <property type="entry name" value="Aminotran_4"/>
    <property type="match status" value="1"/>
</dbReference>
<keyword evidence="11" id="KW-0032">Aminotransferase</keyword>
<reference evidence="11 12" key="1">
    <citation type="submission" date="2017-02" db="EMBL/GenBank/DDBJ databases">
        <authorList>
            <person name="Peterson S.W."/>
        </authorList>
    </citation>
    <scope>NUCLEOTIDE SEQUENCE [LARGE SCALE GENOMIC DNA]</scope>
    <source>
        <strain evidence="11 12">DSM 25262</strain>
    </source>
</reference>
<organism evidence="11 12">
    <name type="scientific">Ohtaekwangia koreensis</name>
    <dbReference type="NCBI Taxonomy" id="688867"/>
    <lineage>
        <taxon>Bacteria</taxon>
        <taxon>Pseudomonadati</taxon>
        <taxon>Bacteroidota</taxon>
        <taxon>Cytophagia</taxon>
        <taxon>Cytophagales</taxon>
        <taxon>Fulvivirgaceae</taxon>
        <taxon>Ohtaekwangia</taxon>
    </lineage>
</organism>
<comment type="pathway">
    <text evidence="4">Amino-acid biosynthesis; L-leucine biosynthesis; L-leucine from 3-methyl-2-oxobutanoate: step 4/4.</text>
</comment>
<evidence type="ECO:0000256" key="7">
    <source>
        <dbReference type="ARBA" id="ARBA00022898"/>
    </source>
</evidence>
<comment type="similarity">
    <text evidence="5">Belongs to the class-IV pyridoxal-phosphate-dependent aminotransferase family.</text>
</comment>
<dbReference type="EC" id="2.6.1.42" evidence="6"/>
<dbReference type="InterPro" id="IPR050571">
    <property type="entry name" value="Class-IV_PLP-Dep_Aminotrnsfr"/>
</dbReference>
<evidence type="ECO:0000313" key="12">
    <source>
        <dbReference type="Proteomes" id="UP000190961"/>
    </source>
</evidence>
<dbReference type="Proteomes" id="UP000190961">
    <property type="component" value="Unassembled WGS sequence"/>
</dbReference>
<evidence type="ECO:0000256" key="5">
    <source>
        <dbReference type="ARBA" id="ARBA00009320"/>
    </source>
</evidence>
<keyword evidence="12" id="KW-1185">Reference proteome</keyword>
<proteinExistence type="inferred from homology"/>
<evidence type="ECO:0000256" key="3">
    <source>
        <dbReference type="ARBA" id="ARBA00004931"/>
    </source>
</evidence>
<comment type="catalytic activity">
    <reaction evidence="8">
        <text>L-valine + 2-oxoglutarate = 3-methyl-2-oxobutanoate + L-glutamate</text>
        <dbReference type="Rhea" id="RHEA:24813"/>
        <dbReference type="ChEBI" id="CHEBI:11851"/>
        <dbReference type="ChEBI" id="CHEBI:16810"/>
        <dbReference type="ChEBI" id="CHEBI:29985"/>
        <dbReference type="ChEBI" id="CHEBI:57762"/>
        <dbReference type="EC" id="2.6.1.42"/>
    </reaction>
</comment>
<dbReference type="AlphaFoldDB" id="A0A1T5M2X8"/>
<name>A0A1T5M2X8_9BACT</name>
<evidence type="ECO:0000256" key="6">
    <source>
        <dbReference type="ARBA" id="ARBA00013053"/>
    </source>
</evidence>
<keyword evidence="11" id="KW-0808">Transferase</keyword>
<gene>
    <name evidence="11" type="ORF">SAMN05660236_4165</name>
</gene>
<dbReference type="EMBL" id="FUZU01000003">
    <property type="protein sequence ID" value="SKC82374.1"/>
    <property type="molecule type" value="Genomic_DNA"/>
</dbReference>
<evidence type="ECO:0000256" key="10">
    <source>
        <dbReference type="ARBA" id="ARBA00049229"/>
    </source>
</evidence>
<dbReference type="InterPro" id="IPR036038">
    <property type="entry name" value="Aminotransferase-like"/>
</dbReference>
<dbReference type="FunFam" id="3.20.10.10:FF:000002">
    <property type="entry name" value="D-alanine aminotransferase"/>
    <property type="match status" value="1"/>
</dbReference>
<comment type="pathway">
    <text evidence="2">Amino-acid biosynthesis; L-isoleucine biosynthesis; L-isoleucine from 2-oxobutanoate: step 4/4.</text>
</comment>
<sequence length="284" mass="32201">MPSNSKFSYIHHEIVPVENAFLHVRDLSIQRGYGIFDFFKIHDGHPYFLDDYLDRFYNSAAIMHLTVPHTREELKSVIYTLIEKNDIAESGIKMILTGGYSEDGYQPAEPNLIITQHSLTLPGEDQIKNGVKIITHEYGRDLASAKTINYSIGIWLINKVKESKAMDVLYHQHGIVSEFPRCNLFIVRKDNTIVTPAHHVLHGITRKNILKLAAKRYRAEEAIVTLDDICQAKEAFLTSTTKRIVPIVQINETQIGNGKPGEVSLSLLKDLIALEDADYKAKVF</sequence>
<dbReference type="RefSeq" id="WP_079688714.1">
    <property type="nucleotide sequence ID" value="NZ_FUZU01000003.1"/>
</dbReference>
<dbReference type="GO" id="GO:0008652">
    <property type="term" value="P:amino acid biosynthetic process"/>
    <property type="evidence" value="ECO:0007669"/>
    <property type="project" value="UniProtKB-ARBA"/>
</dbReference>
<dbReference type="InterPro" id="IPR001544">
    <property type="entry name" value="Aminotrans_IV"/>
</dbReference>
<dbReference type="PANTHER" id="PTHR42743">
    <property type="entry name" value="AMINO-ACID AMINOTRANSFERASE"/>
    <property type="match status" value="1"/>
</dbReference>
<comment type="cofactor">
    <cofactor evidence="1">
        <name>pyridoxal 5'-phosphate</name>
        <dbReference type="ChEBI" id="CHEBI:597326"/>
    </cofactor>
</comment>
<dbReference type="Gene3D" id="3.20.10.10">
    <property type="entry name" value="D-amino Acid Aminotransferase, subunit A, domain 2"/>
    <property type="match status" value="1"/>
</dbReference>
<dbReference type="InterPro" id="IPR043132">
    <property type="entry name" value="BCAT-like_C"/>
</dbReference>
<dbReference type="PANTHER" id="PTHR42743:SF11">
    <property type="entry name" value="AMINODEOXYCHORISMATE LYASE"/>
    <property type="match status" value="1"/>
</dbReference>
<dbReference type="Gene3D" id="3.30.470.10">
    <property type="match status" value="1"/>
</dbReference>